<evidence type="ECO:0000256" key="10">
    <source>
        <dbReference type="ARBA" id="ARBA00023098"/>
    </source>
</evidence>
<gene>
    <name evidence="14" type="ORF">Cpap_2134</name>
</gene>
<evidence type="ECO:0000259" key="13">
    <source>
        <dbReference type="PROSITE" id="PS50146"/>
    </source>
</evidence>
<dbReference type="InterPro" id="IPR017438">
    <property type="entry name" value="ATP-NAD_kinase_N"/>
</dbReference>
<dbReference type="PANTHER" id="PTHR12358">
    <property type="entry name" value="SPHINGOSINE KINASE"/>
    <property type="match status" value="1"/>
</dbReference>
<keyword evidence="5" id="KW-0479">Metal-binding</keyword>
<sequence length="308" mass="33940">MKHVFIINPAAGKGKALEIIPVIRDYFKGKPDKYVIKITEYPGHATKIAHEYAVNEKCRIYSIGGDGTVNEIVNGIAGTKASLGIIPAGSGNDFIRSIHGEYQVREIVADTILGQERSIDLARANGKYFINISSIGFDADVVYNAKKFKRLPCIPGNMAYLFSLIYTIFKNKINEVKVTVDNEEISLKILLAAVANGRFYGGGMLPAPDAALDDGLLDICLVREVNRLKILTLFPKYMKGEHGEIEYVSFKKAKRIKIESKDTIALNIDGEIHTGKEIEFEILKGAINVIYPAGITTESTTDERAVNI</sequence>
<dbReference type="PROSITE" id="PS50146">
    <property type="entry name" value="DAGK"/>
    <property type="match status" value="1"/>
</dbReference>
<evidence type="ECO:0000256" key="11">
    <source>
        <dbReference type="ARBA" id="ARBA00023209"/>
    </source>
</evidence>
<proteinExistence type="inferred from homology"/>
<dbReference type="EMBL" id="ACXX02000006">
    <property type="protein sequence ID" value="EGD47731.1"/>
    <property type="molecule type" value="Genomic_DNA"/>
</dbReference>
<dbReference type="Gene3D" id="2.60.200.40">
    <property type="match status" value="1"/>
</dbReference>
<keyword evidence="3" id="KW-0444">Lipid biosynthesis</keyword>
<dbReference type="InterPro" id="IPR016064">
    <property type="entry name" value="NAD/diacylglycerol_kinase_sf"/>
</dbReference>
<dbReference type="Gene3D" id="3.40.50.10330">
    <property type="entry name" value="Probable inorganic polyphosphate/atp-NAD kinase, domain 1"/>
    <property type="match status" value="1"/>
</dbReference>
<dbReference type="Proteomes" id="UP000003860">
    <property type="component" value="Unassembled WGS sequence"/>
</dbReference>
<dbReference type="InterPro" id="IPR045540">
    <property type="entry name" value="YegS/DAGK_C"/>
</dbReference>
<dbReference type="Pfam" id="PF19279">
    <property type="entry name" value="YegS_C"/>
    <property type="match status" value="1"/>
</dbReference>
<evidence type="ECO:0000313" key="14">
    <source>
        <dbReference type="EMBL" id="EGD47731.1"/>
    </source>
</evidence>
<comment type="caution">
    <text evidence="14">The sequence shown here is derived from an EMBL/GenBank/DDBJ whole genome shotgun (WGS) entry which is preliminary data.</text>
</comment>
<dbReference type="STRING" id="588581.Cpap_2134"/>
<evidence type="ECO:0000256" key="2">
    <source>
        <dbReference type="ARBA" id="ARBA00005983"/>
    </source>
</evidence>
<evidence type="ECO:0000256" key="5">
    <source>
        <dbReference type="ARBA" id="ARBA00022723"/>
    </source>
</evidence>
<dbReference type="OrthoDB" id="142078at2"/>
<comment type="cofactor">
    <cofactor evidence="1">
        <name>Mg(2+)</name>
        <dbReference type="ChEBI" id="CHEBI:18420"/>
    </cofactor>
</comment>
<keyword evidence="9" id="KW-0460">Magnesium</keyword>
<keyword evidence="7 14" id="KW-0418">Kinase</keyword>
<keyword evidence="8" id="KW-0067">ATP-binding</keyword>
<dbReference type="GO" id="GO:0046872">
    <property type="term" value="F:metal ion binding"/>
    <property type="evidence" value="ECO:0007669"/>
    <property type="project" value="UniProtKB-KW"/>
</dbReference>
<dbReference type="InterPro" id="IPR001206">
    <property type="entry name" value="Diacylglycerol_kinase_cat_dom"/>
</dbReference>
<dbReference type="Pfam" id="PF00781">
    <property type="entry name" value="DAGK_cat"/>
    <property type="match status" value="1"/>
</dbReference>
<evidence type="ECO:0000256" key="9">
    <source>
        <dbReference type="ARBA" id="ARBA00022842"/>
    </source>
</evidence>
<keyword evidence="15" id="KW-1185">Reference proteome</keyword>
<dbReference type="GO" id="GO:0005886">
    <property type="term" value="C:plasma membrane"/>
    <property type="evidence" value="ECO:0007669"/>
    <property type="project" value="TreeGrafter"/>
</dbReference>
<keyword evidence="4" id="KW-0808">Transferase</keyword>
<reference evidence="14" key="1">
    <citation type="submission" date="2009-07" db="EMBL/GenBank/DDBJ databases">
        <authorList>
            <consortium name="US DOE Joint Genome Institute (JGI-PGF)"/>
            <person name="Lucas S."/>
            <person name="Copeland A."/>
            <person name="Lapidus A."/>
            <person name="Glavina del Rio T."/>
            <person name="Tice H."/>
            <person name="Bruce D."/>
            <person name="Goodwin L."/>
            <person name="Pitluck S."/>
            <person name="Larimer F."/>
            <person name="Land M.L."/>
            <person name="Mouttaki H."/>
            <person name="He Z."/>
            <person name="Zhou J."/>
            <person name="Hemme C.L."/>
        </authorList>
    </citation>
    <scope>NUCLEOTIDE SEQUENCE</scope>
    <source>
        <strain evidence="14">DSM 2782</strain>
    </source>
</reference>
<evidence type="ECO:0000256" key="7">
    <source>
        <dbReference type="ARBA" id="ARBA00022777"/>
    </source>
</evidence>
<comment type="similarity">
    <text evidence="2">Belongs to the diacylglycerol/lipid kinase family.</text>
</comment>
<organism evidence="14 15">
    <name type="scientific">Ruminiclostridium papyrosolvens DSM 2782</name>
    <dbReference type="NCBI Taxonomy" id="588581"/>
    <lineage>
        <taxon>Bacteria</taxon>
        <taxon>Bacillati</taxon>
        <taxon>Bacillota</taxon>
        <taxon>Clostridia</taxon>
        <taxon>Eubacteriales</taxon>
        <taxon>Oscillospiraceae</taxon>
        <taxon>Ruminiclostridium</taxon>
    </lineage>
</organism>
<dbReference type="RefSeq" id="WP_004619067.1">
    <property type="nucleotide sequence ID" value="NZ_ACXX02000006.1"/>
</dbReference>
<evidence type="ECO:0000256" key="8">
    <source>
        <dbReference type="ARBA" id="ARBA00022840"/>
    </source>
</evidence>
<evidence type="ECO:0000256" key="6">
    <source>
        <dbReference type="ARBA" id="ARBA00022741"/>
    </source>
</evidence>
<dbReference type="NCBIfam" id="TIGR00147">
    <property type="entry name" value="YegS/Rv2252/BmrU family lipid kinase"/>
    <property type="match status" value="1"/>
</dbReference>
<evidence type="ECO:0000256" key="1">
    <source>
        <dbReference type="ARBA" id="ARBA00001946"/>
    </source>
</evidence>
<evidence type="ECO:0000313" key="15">
    <source>
        <dbReference type="Proteomes" id="UP000003860"/>
    </source>
</evidence>
<keyword evidence="6" id="KW-0547">Nucleotide-binding</keyword>
<dbReference type="AlphaFoldDB" id="F1TCL4"/>
<keyword evidence="12" id="KW-1208">Phospholipid metabolism</keyword>
<reference evidence="14" key="2">
    <citation type="submission" date="2011-01" db="EMBL/GenBank/DDBJ databases">
        <title>The Non-contiguous Finished genome of Clostridium papyrosolvens.</title>
        <authorList>
            <person name="Lucas S."/>
            <person name="Copeland A."/>
            <person name="Lapidus A."/>
            <person name="Cheng J.-F."/>
            <person name="Goodwin L."/>
            <person name="Pitluck S."/>
            <person name="Misra M."/>
            <person name="Chertkov O."/>
            <person name="Detter J.C."/>
            <person name="Han C."/>
            <person name="Tapia R."/>
            <person name="Land M."/>
            <person name="Hauser L."/>
            <person name="Kyrpides N."/>
            <person name="Ivanova N."/>
            <person name="Pagani I."/>
            <person name="Mouttaki H."/>
            <person name="He Z."/>
            <person name="Zhou J."/>
            <person name="Hemme C.L."/>
            <person name="Woyke T."/>
        </authorList>
    </citation>
    <scope>NUCLEOTIDE SEQUENCE [LARGE SCALE GENOMIC DNA]</scope>
    <source>
        <strain evidence="14">DSM 2782</strain>
    </source>
</reference>
<keyword evidence="10" id="KW-0443">Lipid metabolism</keyword>
<name>F1TCL4_9FIRM</name>
<protein>
    <submittedName>
        <fullName evidence="14">Diacylglycerol kinase catalytic region</fullName>
    </submittedName>
</protein>
<dbReference type="GO" id="GO:0008654">
    <property type="term" value="P:phospholipid biosynthetic process"/>
    <property type="evidence" value="ECO:0007669"/>
    <property type="project" value="UniProtKB-KW"/>
</dbReference>
<dbReference type="SUPFAM" id="SSF111331">
    <property type="entry name" value="NAD kinase/diacylglycerol kinase-like"/>
    <property type="match status" value="1"/>
</dbReference>
<dbReference type="InterPro" id="IPR050187">
    <property type="entry name" value="Lipid_Phosphate_FormReg"/>
</dbReference>
<dbReference type="InterPro" id="IPR005218">
    <property type="entry name" value="Diacylglycerol/lipid_kinase"/>
</dbReference>
<evidence type="ECO:0000256" key="3">
    <source>
        <dbReference type="ARBA" id="ARBA00022516"/>
    </source>
</evidence>
<evidence type="ECO:0000256" key="12">
    <source>
        <dbReference type="ARBA" id="ARBA00023264"/>
    </source>
</evidence>
<dbReference type="PANTHER" id="PTHR12358:SF106">
    <property type="entry name" value="LIPID KINASE YEGS"/>
    <property type="match status" value="1"/>
</dbReference>
<dbReference type="GO" id="GO:0016301">
    <property type="term" value="F:kinase activity"/>
    <property type="evidence" value="ECO:0007669"/>
    <property type="project" value="UniProtKB-KW"/>
</dbReference>
<dbReference type="GO" id="GO:0005524">
    <property type="term" value="F:ATP binding"/>
    <property type="evidence" value="ECO:0007669"/>
    <property type="project" value="UniProtKB-KW"/>
</dbReference>
<feature type="domain" description="DAGKc" evidence="13">
    <location>
        <begin position="1"/>
        <end position="128"/>
    </location>
</feature>
<evidence type="ECO:0000256" key="4">
    <source>
        <dbReference type="ARBA" id="ARBA00022679"/>
    </source>
</evidence>
<dbReference type="eggNOG" id="COG1597">
    <property type="taxonomic scope" value="Bacteria"/>
</dbReference>
<accession>F1TCL4</accession>
<dbReference type="SMART" id="SM00046">
    <property type="entry name" value="DAGKc"/>
    <property type="match status" value="1"/>
</dbReference>
<keyword evidence="11" id="KW-0594">Phospholipid biosynthesis</keyword>